<evidence type="ECO:0000256" key="2">
    <source>
        <dbReference type="ARBA" id="ARBA00004906"/>
    </source>
</evidence>
<dbReference type="InterPro" id="IPR011989">
    <property type="entry name" value="ARM-like"/>
</dbReference>
<dbReference type="InterPro" id="IPR016024">
    <property type="entry name" value="ARM-type_fold"/>
</dbReference>
<evidence type="ECO:0000313" key="7">
    <source>
        <dbReference type="Proteomes" id="UP001210211"/>
    </source>
</evidence>
<name>A0AAD5Z5N3_9POAL</name>
<evidence type="ECO:0000256" key="1">
    <source>
        <dbReference type="ARBA" id="ARBA00000900"/>
    </source>
</evidence>
<dbReference type="EMBL" id="JAMRDG010000002">
    <property type="protein sequence ID" value="KAJ3687311.1"/>
    <property type="molecule type" value="Genomic_DNA"/>
</dbReference>
<sequence length="815" mass="89674">MAEYPEGEFSGVSLGYNSQQDEISGLRPPYKAFRCPISREIMQDPVSIESGYTFERGALVKWFEVFIKRGRQQVCPITLKELSSTNIIPNIALRSAIEEWKETNDAIRLEKAVIHLTNDSADSDVLWSMEFIVQFCTKNTYNKTFLRKKGVVTIVADMLRSTNETVRLRVLEALRILVEENDENKDALAEGDIVRTIIKFLSQGTFQEKDLALSLLYELSKANILSERIGCVDGAMIILAGIASDTESNSIAEKADEVLKNLGKCECNIMQLAEVGRIEPLFDMLLHGTPEKQSQMASYLKKLVLSNDLKLLMADKAGPTLVNMLNEGDNVAQESSLTALCQISSNEESSKMLIEDKILSPVINYLFVVGPNHLASHRMKMKELAAICLSNLVSSGVDFTTVPINDKYNTLVSENTVEDLLHLVSNTGPAIQFKLIQALTTLTGSKSAVIPIVDAIKISGALTTLIQLIEAPRMEIRVASLKLLQNLLGHMDQELANLLCQNSGQLSSLVQVISETSVLTEEHVATIGLLGGLSQSDSSLTTLLAELGAFEIFASQVAQIRQGDISSSRYTSPALEGLVKILTRITFMLQENQKNIQLAISLNLSSLFTDLLGINGSDEVLINSATALANLSTESKNLSKLPQQPAHKLNLINRLSRKQASVVTKPCRVHRGLCSAKDTFCLIECKAMEKLIQCLDNNNKNVVEAALGALCTLLEDGVDSDEAIWLLYELGGIELIFDVLIQDETKALQRKAVWAVERILRIEDMAKQAAGHASVGIALGRAFQLGDSSTREVARKALEHIKRLPVFSDIYYTTQ</sequence>
<evidence type="ECO:0000256" key="3">
    <source>
        <dbReference type="ARBA" id="ARBA00012483"/>
    </source>
</evidence>
<dbReference type="Pfam" id="PF04564">
    <property type="entry name" value="U-box"/>
    <property type="match status" value="1"/>
</dbReference>
<keyword evidence="4" id="KW-0808">Transferase</keyword>
<dbReference type="InterPro" id="IPR000225">
    <property type="entry name" value="Armadillo"/>
</dbReference>
<dbReference type="GO" id="GO:0061630">
    <property type="term" value="F:ubiquitin protein ligase activity"/>
    <property type="evidence" value="ECO:0007669"/>
    <property type="project" value="UniProtKB-EC"/>
</dbReference>
<evidence type="ECO:0000259" key="5">
    <source>
        <dbReference type="PROSITE" id="PS51698"/>
    </source>
</evidence>
<dbReference type="Proteomes" id="UP001210211">
    <property type="component" value="Unassembled WGS sequence"/>
</dbReference>
<dbReference type="Gene3D" id="3.30.40.10">
    <property type="entry name" value="Zinc/RING finger domain, C3HC4 (zinc finger)"/>
    <property type="match status" value="1"/>
</dbReference>
<evidence type="ECO:0000256" key="4">
    <source>
        <dbReference type="ARBA" id="ARBA00022679"/>
    </source>
</evidence>
<protein>
    <recommendedName>
        <fullName evidence="3">RING-type E3 ubiquitin transferase</fullName>
        <ecNumber evidence="3">2.3.2.27</ecNumber>
    </recommendedName>
</protein>
<reference evidence="6 7" key="1">
    <citation type="journal article" date="2022" name="Cell">
        <title>Repeat-based holocentromeres influence genome architecture and karyotype evolution.</title>
        <authorList>
            <person name="Hofstatter P.G."/>
            <person name="Thangavel G."/>
            <person name="Lux T."/>
            <person name="Neumann P."/>
            <person name="Vondrak T."/>
            <person name="Novak P."/>
            <person name="Zhang M."/>
            <person name="Costa L."/>
            <person name="Castellani M."/>
            <person name="Scott A."/>
            <person name="Toegelov H."/>
            <person name="Fuchs J."/>
            <person name="Mata-Sucre Y."/>
            <person name="Dias Y."/>
            <person name="Vanzela A.L.L."/>
            <person name="Huettel B."/>
            <person name="Almeida C.C.S."/>
            <person name="Simkova H."/>
            <person name="Souza G."/>
            <person name="Pedrosa-Harand A."/>
            <person name="Macas J."/>
            <person name="Mayer K.F.X."/>
            <person name="Houben A."/>
            <person name="Marques A."/>
        </authorList>
    </citation>
    <scope>NUCLEOTIDE SEQUENCE [LARGE SCALE GENOMIC DNA]</scope>
    <source>
        <strain evidence="6">RhyTen1mFocal</strain>
    </source>
</reference>
<feature type="domain" description="U-box" evidence="5">
    <location>
        <begin position="28"/>
        <end position="107"/>
    </location>
</feature>
<gene>
    <name evidence="6" type="ORF">LUZ61_016475</name>
</gene>
<dbReference type="GO" id="GO:0016567">
    <property type="term" value="P:protein ubiquitination"/>
    <property type="evidence" value="ECO:0007669"/>
    <property type="project" value="InterPro"/>
</dbReference>
<dbReference type="Pfam" id="PF00514">
    <property type="entry name" value="Arm"/>
    <property type="match status" value="1"/>
</dbReference>
<dbReference type="SMART" id="SM00185">
    <property type="entry name" value="ARM"/>
    <property type="match status" value="8"/>
</dbReference>
<comment type="catalytic activity">
    <reaction evidence="1">
        <text>S-ubiquitinyl-[E2 ubiquitin-conjugating enzyme]-L-cysteine + [acceptor protein]-L-lysine = [E2 ubiquitin-conjugating enzyme]-L-cysteine + N(6)-ubiquitinyl-[acceptor protein]-L-lysine.</text>
        <dbReference type="EC" id="2.3.2.27"/>
    </reaction>
</comment>
<comment type="pathway">
    <text evidence="2">Protein modification; protein ubiquitination.</text>
</comment>
<keyword evidence="7" id="KW-1185">Reference proteome</keyword>
<dbReference type="SUPFAM" id="SSF48371">
    <property type="entry name" value="ARM repeat"/>
    <property type="match status" value="2"/>
</dbReference>
<dbReference type="InterPro" id="IPR013083">
    <property type="entry name" value="Znf_RING/FYVE/PHD"/>
</dbReference>
<dbReference type="PROSITE" id="PS51698">
    <property type="entry name" value="U_BOX"/>
    <property type="match status" value="1"/>
</dbReference>
<accession>A0AAD5Z5N3</accession>
<dbReference type="InterPro" id="IPR045210">
    <property type="entry name" value="RING-Ubox_PUB"/>
</dbReference>
<organism evidence="6 7">
    <name type="scientific">Rhynchospora tenuis</name>
    <dbReference type="NCBI Taxonomy" id="198213"/>
    <lineage>
        <taxon>Eukaryota</taxon>
        <taxon>Viridiplantae</taxon>
        <taxon>Streptophyta</taxon>
        <taxon>Embryophyta</taxon>
        <taxon>Tracheophyta</taxon>
        <taxon>Spermatophyta</taxon>
        <taxon>Magnoliopsida</taxon>
        <taxon>Liliopsida</taxon>
        <taxon>Poales</taxon>
        <taxon>Cyperaceae</taxon>
        <taxon>Cyperoideae</taxon>
        <taxon>Rhynchosporeae</taxon>
        <taxon>Rhynchospora</taxon>
    </lineage>
</organism>
<dbReference type="PANTHER" id="PTHR45958:SF7">
    <property type="entry name" value="RING-TYPE E3 UBIQUITIN TRANSFERASE"/>
    <property type="match status" value="1"/>
</dbReference>
<dbReference type="AlphaFoldDB" id="A0AAD5Z5N3"/>
<dbReference type="InterPro" id="IPR052608">
    <property type="entry name" value="U-box_domain_protein"/>
</dbReference>
<dbReference type="PANTHER" id="PTHR45958">
    <property type="entry name" value="RING-TYPE E3 UBIQUITIN TRANSFERASE"/>
    <property type="match status" value="1"/>
</dbReference>
<dbReference type="SMART" id="SM00504">
    <property type="entry name" value="Ubox"/>
    <property type="match status" value="1"/>
</dbReference>
<dbReference type="CDD" id="cd16664">
    <property type="entry name" value="RING-Ubox_PUB"/>
    <property type="match status" value="1"/>
</dbReference>
<dbReference type="Gene3D" id="1.25.10.10">
    <property type="entry name" value="Leucine-rich Repeat Variant"/>
    <property type="match status" value="3"/>
</dbReference>
<comment type="caution">
    <text evidence="6">The sequence shown here is derived from an EMBL/GenBank/DDBJ whole genome shotgun (WGS) entry which is preliminary data.</text>
</comment>
<evidence type="ECO:0000313" key="6">
    <source>
        <dbReference type="EMBL" id="KAJ3687311.1"/>
    </source>
</evidence>
<dbReference type="EC" id="2.3.2.27" evidence="3"/>
<proteinExistence type="predicted"/>
<dbReference type="InterPro" id="IPR003613">
    <property type="entry name" value="Ubox_domain"/>
</dbReference>
<dbReference type="SUPFAM" id="SSF57850">
    <property type="entry name" value="RING/U-box"/>
    <property type="match status" value="1"/>
</dbReference>